<evidence type="ECO:0000313" key="2">
    <source>
        <dbReference type="Proteomes" id="UP000305887"/>
    </source>
</evidence>
<sequence>MDDVWARAEPQSPCKKVCVIHPDSGLCVGCLRTRSEIAAWPSLSPEGRDAVLTELPAREGLLVRRRGGRAARVGG</sequence>
<protein>
    <submittedName>
        <fullName evidence="1">DUF1289 domain-containing protein</fullName>
    </submittedName>
</protein>
<gene>
    <name evidence="1" type="ORF">FHG66_00775</name>
</gene>
<organism evidence="1 2">
    <name type="scientific">Rubellimicrobium rubrum</name>
    <dbReference type="NCBI Taxonomy" id="2585369"/>
    <lineage>
        <taxon>Bacteria</taxon>
        <taxon>Pseudomonadati</taxon>
        <taxon>Pseudomonadota</taxon>
        <taxon>Alphaproteobacteria</taxon>
        <taxon>Rhodobacterales</taxon>
        <taxon>Roseobacteraceae</taxon>
        <taxon>Rubellimicrobium</taxon>
    </lineage>
</organism>
<dbReference type="AlphaFoldDB" id="A0A5C4N9B2"/>
<reference evidence="1 2" key="1">
    <citation type="submission" date="2019-06" db="EMBL/GenBank/DDBJ databases">
        <title>YIM 131921 draft genome.</title>
        <authorList>
            <person name="Jiang L."/>
        </authorList>
    </citation>
    <scope>NUCLEOTIDE SEQUENCE [LARGE SCALE GENOMIC DNA]</scope>
    <source>
        <strain evidence="1 2">YIM 131921</strain>
    </source>
</reference>
<dbReference type="InterPro" id="IPR010710">
    <property type="entry name" value="DUF1289"/>
</dbReference>
<proteinExistence type="predicted"/>
<dbReference type="PANTHER" id="PTHR35175:SF2">
    <property type="entry name" value="DUF1289 DOMAIN-CONTAINING PROTEIN"/>
    <property type="match status" value="1"/>
</dbReference>
<comment type="caution">
    <text evidence="1">The sequence shown here is derived from an EMBL/GenBank/DDBJ whole genome shotgun (WGS) entry which is preliminary data.</text>
</comment>
<dbReference type="Pfam" id="PF06945">
    <property type="entry name" value="DUF1289"/>
    <property type="match status" value="1"/>
</dbReference>
<dbReference type="Proteomes" id="UP000305887">
    <property type="component" value="Unassembled WGS sequence"/>
</dbReference>
<evidence type="ECO:0000313" key="1">
    <source>
        <dbReference type="EMBL" id="TNC52862.1"/>
    </source>
</evidence>
<keyword evidence="2" id="KW-1185">Reference proteome</keyword>
<dbReference type="OrthoDB" id="9811423at2"/>
<dbReference type="EMBL" id="VDFU01000001">
    <property type="protein sequence ID" value="TNC52862.1"/>
    <property type="molecule type" value="Genomic_DNA"/>
</dbReference>
<name>A0A5C4N9B2_9RHOB</name>
<accession>A0A5C4N9B2</accession>
<dbReference type="PANTHER" id="PTHR35175">
    <property type="entry name" value="DUF1289 DOMAIN-CONTAINING PROTEIN"/>
    <property type="match status" value="1"/>
</dbReference>
<dbReference type="RefSeq" id="WP_139074679.1">
    <property type="nucleotide sequence ID" value="NZ_VDFU01000001.1"/>
</dbReference>